<organism evidence="1 2">
    <name type="scientific">Nitrosomonas nitrosa</name>
    <dbReference type="NCBI Taxonomy" id="52442"/>
    <lineage>
        <taxon>Bacteria</taxon>
        <taxon>Pseudomonadati</taxon>
        <taxon>Pseudomonadota</taxon>
        <taxon>Betaproteobacteria</taxon>
        <taxon>Nitrosomonadales</taxon>
        <taxon>Nitrosomonadaceae</taxon>
        <taxon>Nitrosomonas</taxon>
    </lineage>
</organism>
<protein>
    <submittedName>
        <fullName evidence="1">HNH endonuclease</fullName>
    </submittedName>
</protein>
<gene>
    <name evidence="1" type="ORF">NMYAN_140016</name>
</gene>
<comment type="caution">
    <text evidence="1">The sequence shown here is derived from an EMBL/GenBank/DDBJ whole genome shotgun (WGS) entry which is preliminary data.</text>
</comment>
<proteinExistence type="predicted"/>
<name>A0A8H8YYT9_9PROT</name>
<dbReference type="Proteomes" id="UP000601736">
    <property type="component" value="Unassembled WGS sequence"/>
</dbReference>
<evidence type="ECO:0000313" key="2">
    <source>
        <dbReference type="Proteomes" id="UP000601736"/>
    </source>
</evidence>
<sequence>MEENDKSHIIAEICQAVLGGELERAAVVLRYTYPFTRPTVAGRKYTESEALRIFIRDGFVDRYSGQRLVFSPVLRLLSRLLPEEFPFHPNWKMDACHIAYWELSPTLDHVVPVTLGGADNATNWVCTSMLRNSVKANWTLEALGWHLVPPGDLHQWDGLLQWFVTYVEEHQELAQEPYFRRWHRAARSAWQQAL</sequence>
<keyword evidence="1" id="KW-0540">Nuclease</keyword>
<keyword evidence="1" id="KW-0255">Endonuclease</keyword>
<dbReference type="EMBL" id="CAJNAP010000006">
    <property type="protein sequence ID" value="CAE6495519.1"/>
    <property type="molecule type" value="Genomic_DNA"/>
</dbReference>
<reference evidence="1" key="1">
    <citation type="submission" date="2021-02" db="EMBL/GenBank/DDBJ databases">
        <authorList>
            <person name="Han P."/>
        </authorList>
    </citation>
    <scope>NUCLEOTIDE SEQUENCE</scope>
    <source>
        <strain evidence="1">Nitrosomonas nitrosa 18-3D</strain>
    </source>
</reference>
<evidence type="ECO:0000313" key="1">
    <source>
        <dbReference type="EMBL" id="CAE6495519.1"/>
    </source>
</evidence>
<dbReference type="AlphaFoldDB" id="A0A8H8YYT9"/>
<keyword evidence="1" id="KW-0378">Hydrolase</keyword>
<dbReference type="GO" id="GO:0004519">
    <property type="term" value="F:endonuclease activity"/>
    <property type="evidence" value="ECO:0007669"/>
    <property type="project" value="UniProtKB-KW"/>
</dbReference>
<accession>A0A8H8YYT9</accession>